<keyword evidence="1" id="KW-0812">Transmembrane</keyword>
<dbReference type="PANTHER" id="PTHR34292">
    <property type="entry name" value="OUTER SPORE WALL PROTEIN LDS1"/>
    <property type="match status" value="1"/>
</dbReference>
<evidence type="ECO:0000256" key="1">
    <source>
        <dbReference type="SAM" id="Phobius"/>
    </source>
</evidence>
<comment type="caution">
    <text evidence="2">The sequence shown here is derived from an EMBL/GenBank/DDBJ whole genome shotgun (WGS) entry which is preliminary data.</text>
</comment>
<feature type="transmembrane region" description="Helical" evidence="1">
    <location>
        <begin position="42"/>
        <end position="63"/>
    </location>
</feature>
<organism evidence="2 3">
    <name type="scientific">Austropuccinia psidii MF-1</name>
    <dbReference type="NCBI Taxonomy" id="1389203"/>
    <lineage>
        <taxon>Eukaryota</taxon>
        <taxon>Fungi</taxon>
        <taxon>Dikarya</taxon>
        <taxon>Basidiomycota</taxon>
        <taxon>Pucciniomycotina</taxon>
        <taxon>Pucciniomycetes</taxon>
        <taxon>Pucciniales</taxon>
        <taxon>Sphaerophragmiaceae</taxon>
        <taxon>Austropuccinia</taxon>
    </lineage>
</organism>
<feature type="transmembrane region" description="Helical" evidence="1">
    <location>
        <begin position="6"/>
        <end position="22"/>
    </location>
</feature>
<dbReference type="Proteomes" id="UP000765509">
    <property type="component" value="Unassembled WGS sequence"/>
</dbReference>
<reference evidence="2" key="1">
    <citation type="submission" date="2021-03" db="EMBL/GenBank/DDBJ databases">
        <title>Draft genome sequence of rust myrtle Austropuccinia psidii MF-1, a brazilian biotype.</title>
        <authorList>
            <person name="Quecine M.C."/>
            <person name="Pachon D.M.R."/>
            <person name="Bonatelli M.L."/>
            <person name="Correr F.H."/>
            <person name="Franceschini L.M."/>
            <person name="Leite T.F."/>
            <person name="Margarido G.R.A."/>
            <person name="Almeida C.A."/>
            <person name="Ferrarezi J.A."/>
            <person name="Labate C.A."/>
        </authorList>
    </citation>
    <scope>NUCLEOTIDE SEQUENCE</scope>
    <source>
        <strain evidence="2">MF-1</strain>
    </source>
</reference>
<evidence type="ECO:0000313" key="2">
    <source>
        <dbReference type="EMBL" id="MBW0499098.1"/>
    </source>
</evidence>
<protein>
    <submittedName>
        <fullName evidence="2">Uncharacterized protein</fullName>
    </submittedName>
</protein>
<dbReference type="AlphaFoldDB" id="A0A9Q3DC51"/>
<gene>
    <name evidence="2" type="ORF">O181_038813</name>
</gene>
<accession>A0A9Q3DC51</accession>
<evidence type="ECO:0000313" key="3">
    <source>
        <dbReference type="Proteomes" id="UP000765509"/>
    </source>
</evidence>
<name>A0A9Q3DC51_9BASI</name>
<dbReference type="OrthoDB" id="10012223at2759"/>
<dbReference type="PANTHER" id="PTHR34292:SF2">
    <property type="entry name" value="OUTER SPORE WALL PROTEIN LDS1"/>
    <property type="match status" value="1"/>
</dbReference>
<feature type="transmembrane region" description="Helical" evidence="1">
    <location>
        <begin position="154"/>
        <end position="173"/>
    </location>
</feature>
<dbReference type="EMBL" id="AVOT02015093">
    <property type="protein sequence ID" value="MBW0499098.1"/>
    <property type="molecule type" value="Genomic_DNA"/>
</dbReference>
<feature type="transmembrane region" description="Helical" evidence="1">
    <location>
        <begin position="179"/>
        <end position="199"/>
    </location>
</feature>
<keyword evidence="1" id="KW-0472">Membrane</keyword>
<dbReference type="InterPro" id="IPR052786">
    <property type="entry name" value="Spore_wall_assembly"/>
</dbReference>
<proteinExistence type="predicted"/>
<feature type="transmembrane region" description="Helical" evidence="1">
    <location>
        <begin position="83"/>
        <end position="104"/>
    </location>
</feature>
<keyword evidence="3" id="KW-1185">Reference proteome</keyword>
<sequence length="313" mass="36166">MPQELLSIPTSYLLVGIYRLAMDPTIWKPIWTDCKSGLRKGLLISGLLSTLSYPFTRLWVRFFMKQSSILSYSDEASFLKIPIATFTTISLVAGQASWIIQFVLKRNLKKARSKAYEMTVRSRAKDQNFWIGYVEEWEHPPLDKARRKLSKRKWYNAISGPIFRLMVLKLFLLPLHFVPFLNTIVASFLSSLTLAETLLEPYFASKKMTQMEQALFLVERQNELRWLGFFGSILERTPFLGIIFSISNRIAIAMFAHDLEKRQHLIKDGKLSRKPGVYISRTEAIELDLPSNAIGNFPKKHTFQQTFDGKKSN</sequence>
<keyword evidence="1" id="KW-1133">Transmembrane helix</keyword>